<keyword evidence="4" id="KW-1185">Reference proteome</keyword>
<dbReference type="EMBL" id="CALLCH030000007">
    <property type="protein sequence ID" value="CAI4213260.1"/>
    <property type="molecule type" value="Genomic_DNA"/>
</dbReference>
<evidence type="ECO:0000256" key="1">
    <source>
        <dbReference type="SAM" id="MobiDB-lite"/>
    </source>
</evidence>
<name>A0A9P1GZL8_9PEZI</name>
<reference evidence="3" key="1">
    <citation type="submission" date="2022-11" db="EMBL/GenBank/DDBJ databases">
        <authorList>
            <person name="Scott C."/>
            <person name="Bruce N."/>
        </authorList>
    </citation>
    <scope>NUCLEOTIDE SEQUENCE</scope>
</reference>
<sequence length="285" mass="30830">MRDDQDVSTPPPKRRRGLVSPGPERRDESAEFSATDETPRASLSQRVAPVSLDRARDSTATSSVSSRNSQSTSQHSRASSPRKKLTGLALRDDGVEMLTEMDMVANAVGVISEGRKLVGFDECSTAGIIKEYVPCSASGKKVDFCIYVDPSYSTAPESSRQISTLRRSLPLHSINITDLEAVNKTPIAVSIETKRANAALDQAELQIGVWQAAQWNMLEALVTQRVARSVTASGAQGVGGVEHKVAEALERLPFLPALIVHGHEWKLAATTREGKKTVRIPKALC</sequence>
<dbReference type="InterPro" id="IPR046797">
    <property type="entry name" value="PDDEXK_12"/>
</dbReference>
<organism evidence="3 4">
    <name type="scientific">Parascedosporium putredinis</name>
    <dbReference type="NCBI Taxonomy" id="1442378"/>
    <lineage>
        <taxon>Eukaryota</taxon>
        <taxon>Fungi</taxon>
        <taxon>Dikarya</taxon>
        <taxon>Ascomycota</taxon>
        <taxon>Pezizomycotina</taxon>
        <taxon>Sordariomycetes</taxon>
        <taxon>Hypocreomycetidae</taxon>
        <taxon>Microascales</taxon>
        <taxon>Microascaceae</taxon>
        <taxon>Parascedosporium</taxon>
    </lineage>
</organism>
<evidence type="ECO:0000313" key="3">
    <source>
        <dbReference type="EMBL" id="CAI4213260.1"/>
    </source>
</evidence>
<comment type="caution">
    <text evidence="3">The sequence shown here is derived from an EMBL/GenBank/DDBJ whole genome shotgun (WGS) entry which is preliminary data.</text>
</comment>
<dbReference type="OrthoDB" id="4161186at2759"/>
<dbReference type="AlphaFoldDB" id="A0A9P1GZL8"/>
<accession>A0A9P1GZL8</accession>
<evidence type="ECO:0000259" key="2">
    <source>
        <dbReference type="Pfam" id="PF20516"/>
    </source>
</evidence>
<feature type="domain" description="PD-(D/E)XK nuclease-like" evidence="2">
    <location>
        <begin position="103"/>
        <end position="275"/>
    </location>
</feature>
<gene>
    <name evidence="3" type="ORF">PPNO1_LOCUS3009</name>
</gene>
<dbReference type="Pfam" id="PF20516">
    <property type="entry name" value="PDDEXK_12"/>
    <property type="match status" value="1"/>
</dbReference>
<evidence type="ECO:0000313" key="4">
    <source>
        <dbReference type="Proteomes" id="UP000838763"/>
    </source>
</evidence>
<feature type="region of interest" description="Disordered" evidence="1">
    <location>
        <begin position="1"/>
        <end position="85"/>
    </location>
</feature>
<dbReference type="Proteomes" id="UP000838763">
    <property type="component" value="Unassembled WGS sequence"/>
</dbReference>
<protein>
    <recommendedName>
        <fullName evidence="2">PD-(D/E)XK nuclease-like domain-containing protein</fullName>
    </recommendedName>
</protein>
<feature type="compositionally biased region" description="Low complexity" evidence="1">
    <location>
        <begin position="58"/>
        <end position="79"/>
    </location>
</feature>
<proteinExistence type="predicted"/>